<dbReference type="GO" id="GO:0017056">
    <property type="term" value="F:structural constituent of nuclear pore"/>
    <property type="evidence" value="ECO:0007669"/>
    <property type="project" value="TreeGrafter"/>
</dbReference>
<dbReference type="InterPro" id="IPR021717">
    <property type="entry name" value="Nucleoporin_Nup160"/>
</dbReference>
<dbReference type="EMBL" id="BSXN01001032">
    <property type="protein sequence ID" value="GME71218.1"/>
    <property type="molecule type" value="Genomic_DNA"/>
</dbReference>
<dbReference type="PANTHER" id="PTHR21286">
    <property type="entry name" value="NUCLEAR PORE COMPLEX PROTEIN NUP160"/>
    <property type="match status" value="1"/>
</dbReference>
<evidence type="ECO:0000256" key="3">
    <source>
        <dbReference type="ARBA" id="ARBA00023242"/>
    </source>
</evidence>
<dbReference type="GO" id="GO:0005643">
    <property type="term" value="C:nuclear pore"/>
    <property type="evidence" value="ECO:0007669"/>
    <property type="project" value="TreeGrafter"/>
</dbReference>
<reference evidence="5" key="1">
    <citation type="submission" date="2023-04" db="EMBL/GenBank/DDBJ databases">
        <title>Candida boidinii NBRC 10035.</title>
        <authorList>
            <person name="Ichikawa N."/>
            <person name="Sato H."/>
            <person name="Tonouchi N."/>
        </authorList>
    </citation>
    <scope>NUCLEOTIDE SEQUENCE</scope>
    <source>
        <strain evidence="5">NBRC 10035</strain>
    </source>
</reference>
<keyword evidence="6" id="KW-1185">Reference proteome</keyword>
<dbReference type="AlphaFoldDB" id="A0A9W6WGX8"/>
<dbReference type="InterPro" id="IPR059141">
    <property type="entry name" value="Beta-prop_Nup120_160"/>
</dbReference>
<comment type="caution">
    <text evidence="5">The sequence shown here is derived from an EMBL/GenBank/DDBJ whole genome shotgun (WGS) entry which is preliminary data.</text>
</comment>
<proteinExistence type="predicted"/>
<dbReference type="Proteomes" id="UP001165120">
    <property type="component" value="Unassembled WGS sequence"/>
</dbReference>
<evidence type="ECO:0000313" key="5">
    <source>
        <dbReference type="EMBL" id="GME71218.1"/>
    </source>
</evidence>
<feature type="domain" description="Nucleoporin Nup120/160 beta-propeller" evidence="4">
    <location>
        <begin position="123"/>
        <end position="658"/>
    </location>
</feature>
<dbReference type="Pfam" id="PF11715">
    <property type="entry name" value="Beta-prop_Nup120_160"/>
    <property type="match status" value="1"/>
</dbReference>
<keyword evidence="2" id="KW-0813">Transport</keyword>
<evidence type="ECO:0000259" key="4">
    <source>
        <dbReference type="Pfam" id="PF11715"/>
    </source>
</evidence>
<dbReference type="PANTHER" id="PTHR21286:SF0">
    <property type="entry name" value="NUCLEAR PORE COMPLEX PROTEIN NUP160"/>
    <property type="match status" value="1"/>
</dbReference>
<accession>A0A9W6WGX8</accession>
<evidence type="ECO:0000313" key="6">
    <source>
        <dbReference type="Proteomes" id="UP001165120"/>
    </source>
</evidence>
<sequence length="687" mass="80580">MTVGFNNSQAPYIYTDNSVSLDRSVPSITVQLPSDDLNGIIRRAPLKGADIDLIIPGYDLYNSNNINDDEFTDDTSDNENESYLNVNDFHTNSQNPLVQFNSKLTKFGGILKLNSASTIIDKVSYRILNDNKTIILTPLIMSNRLGLNFRSVNLILPNNIKNKCIRIIKNDKNKNDSNDYFLIDLLTDLDIFISIKFKLSWFLENHDGDFHSLNFYNWCNYSAPYSFSTRPPLYLYSIDELNCLLVLKDGGILKLERKETLHGEIQVIPFSDSSYIESFRSKLFSSVLNRLGNSNSNTDNNDNNENEIPSYIIEDKDDKNSNRISTRAIISISYLKEFKILITLSIDKKLKFWSLSHKKIIQEIDLNNYLPQELWKTIISKPITFELMNLIKNEINNEYYLSLLLPIGEIYLKFFKIDISILNNENNENNEEDSIDINLFEINDLNKNFQICIPNDKQWLFHSYKIKFDKIQQKFKIWVMWFYNTSKFIQNYVIDLKTNEFKLFKIINNDEINFYNLQNTIIEFLRVNNNKDKINEFFINLILNGFNYNELIITTVIKSFNLLENNENSKSLVKLSDKDEDKGSIKDQILKLINKNLDNNNDINFVNGLKDHWLKFQNSCEDLRKQCQDPISLMINDNDEEFIIIIKNYEYSIIKNVSIHEIINYNNEIKITNEIFDEISYLNKYNY</sequence>
<evidence type="ECO:0000256" key="1">
    <source>
        <dbReference type="ARBA" id="ARBA00004123"/>
    </source>
</evidence>
<keyword evidence="3" id="KW-0539">Nucleus</keyword>
<comment type="subcellular location">
    <subcellularLocation>
        <location evidence="1">Nucleus</location>
    </subcellularLocation>
</comment>
<protein>
    <submittedName>
        <fullName evidence="5">Unnamed protein product</fullName>
    </submittedName>
</protein>
<name>A0A9W6WGX8_CANBO</name>
<evidence type="ECO:0000256" key="2">
    <source>
        <dbReference type="ARBA" id="ARBA00022448"/>
    </source>
</evidence>
<organism evidence="5 6">
    <name type="scientific">Candida boidinii</name>
    <name type="common">Yeast</name>
    <dbReference type="NCBI Taxonomy" id="5477"/>
    <lineage>
        <taxon>Eukaryota</taxon>
        <taxon>Fungi</taxon>
        <taxon>Dikarya</taxon>
        <taxon>Ascomycota</taxon>
        <taxon>Saccharomycotina</taxon>
        <taxon>Pichiomycetes</taxon>
        <taxon>Pichiales</taxon>
        <taxon>Pichiaceae</taxon>
        <taxon>Ogataea</taxon>
        <taxon>Ogataea/Candida clade</taxon>
    </lineage>
</organism>
<gene>
    <name evidence="5" type="ORF">Cboi02_000312800</name>
</gene>